<dbReference type="AlphaFoldDB" id="A0A1H7A8F1"/>
<sequence>MIELYPQSDPITADCPRCAGKEMPGTALFFQGPHVLGEHACTDCGLAFYATLPIGHAALFPVAFSRDGRFTHFDKKEGSWMALPLIRSVREATAVAAGMQLLQANPGGDLVVVNCLDGCFGHVFTKLWNVYLLQKKFPAKTLAVLLPSRFHWLLTDPTVEIWSVDLPLEELHKGVKGLDAWVRKQFARFRSVALSRVPVHPNPAALDLGEILQARPFDLEDFMRVPLQLTFVWRSDRFWLNSRLLALVDKASIKFGLQSWVRGILCYRQGRLLGRLRQKLREALPEARFYLTGLGKQGRLPAGWTDERVEQIDLEVERGWNEIHRQSHLVMGVHGSHMIIPTALAAGFVEILPRHKVRHLTEDIGRQHPGRMGQFLGRFVDEFSSPDLLAEHGVRMVKEFERVYAGWKGDVHEAM</sequence>
<organism evidence="1 2">
    <name type="scientific">Cyclobacterium xiamenense</name>
    <dbReference type="NCBI Taxonomy" id="1297121"/>
    <lineage>
        <taxon>Bacteria</taxon>
        <taxon>Pseudomonadati</taxon>
        <taxon>Bacteroidota</taxon>
        <taxon>Cytophagia</taxon>
        <taxon>Cytophagales</taxon>
        <taxon>Cyclobacteriaceae</taxon>
        <taxon>Cyclobacterium</taxon>
    </lineage>
</organism>
<dbReference type="OrthoDB" id="960963at2"/>
<dbReference type="STRING" id="1416801.SAMN05192553_106109"/>
<protein>
    <submittedName>
        <fullName evidence="1">Uncharacterized protein</fullName>
    </submittedName>
</protein>
<reference evidence="2" key="1">
    <citation type="submission" date="2016-10" db="EMBL/GenBank/DDBJ databases">
        <authorList>
            <person name="Varghese N."/>
            <person name="Submissions S."/>
        </authorList>
    </citation>
    <scope>NUCLEOTIDE SEQUENCE [LARGE SCALE GENOMIC DNA]</scope>
    <source>
        <strain evidence="2">IBRC-M 10761</strain>
    </source>
</reference>
<keyword evidence="2" id="KW-1185">Reference proteome</keyword>
<evidence type="ECO:0000313" key="1">
    <source>
        <dbReference type="EMBL" id="SEJ61861.1"/>
    </source>
</evidence>
<gene>
    <name evidence="1" type="ORF">SAMN05192553_106109</name>
</gene>
<dbReference type="Proteomes" id="UP000199403">
    <property type="component" value="Unassembled WGS sequence"/>
</dbReference>
<proteinExistence type="predicted"/>
<evidence type="ECO:0000313" key="2">
    <source>
        <dbReference type="Proteomes" id="UP000199403"/>
    </source>
</evidence>
<accession>A0A1H7A8F1</accession>
<dbReference type="RefSeq" id="WP_092177176.1">
    <property type="nucleotide sequence ID" value="NZ_FNZH01000006.1"/>
</dbReference>
<dbReference type="EMBL" id="FNZH01000006">
    <property type="protein sequence ID" value="SEJ61861.1"/>
    <property type="molecule type" value="Genomic_DNA"/>
</dbReference>
<name>A0A1H7A8F1_9BACT</name>